<comment type="caution">
    <text evidence="2">The sequence shown here is derived from an EMBL/GenBank/DDBJ whole genome shotgun (WGS) entry which is preliminary data.</text>
</comment>
<gene>
    <name evidence="2" type="ORF">O6P43_021556</name>
</gene>
<protein>
    <submittedName>
        <fullName evidence="2">Mitochondrial intermediate peptidase</fullName>
    </submittedName>
</protein>
<keyword evidence="3" id="KW-1185">Reference proteome</keyword>
<dbReference type="KEGG" id="qsa:O6P43_021556"/>
<proteinExistence type="predicted"/>
<dbReference type="PANTHER" id="PTHR35986:SF1">
    <property type="entry name" value="OS10G0430800 PROTEIN"/>
    <property type="match status" value="1"/>
</dbReference>
<accession>A0AAD7PHB0</accession>
<dbReference type="Proteomes" id="UP001163823">
    <property type="component" value="Chromosome 9"/>
</dbReference>
<dbReference type="PANTHER" id="PTHR35986">
    <property type="entry name" value="EXPRESSED PROTEIN"/>
    <property type="match status" value="1"/>
</dbReference>
<evidence type="ECO:0000313" key="2">
    <source>
        <dbReference type="EMBL" id="KAJ7954869.1"/>
    </source>
</evidence>
<feature type="region of interest" description="Disordered" evidence="1">
    <location>
        <begin position="136"/>
        <end position="179"/>
    </location>
</feature>
<reference evidence="2" key="1">
    <citation type="journal article" date="2023" name="Science">
        <title>Elucidation of the pathway for biosynthesis of saponin adjuvants from the soapbark tree.</title>
        <authorList>
            <person name="Reed J."/>
            <person name="Orme A."/>
            <person name="El-Demerdash A."/>
            <person name="Owen C."/>
            <person name="Martin L.B.B."/>
            <person name="Misra R.C."/>
            <person name="Kikuchi S."/>
            <person name="Rejzek M."/>
            <person name="Martin A.C."/>
            <person name="Harkess A."/>
            <person name="Leebens-Mack J."/>
            <person name="Louveau T."/>
            <person name="Stephenson M.J."/>
            <person name="Osbourn A."/>
        </authorList>
    </citation>
    <scope>NUCLEOTIDE SEQUENCE</scope>
    <source>
        <strain evidence="2">S10</strain>
    </source>
</reference>
<organism evidence="2 3">
    <name type="scientific">Quillaja saponaria</name>
    <name type="common">Soap bark tree</name>
    <dbReference type="NCBI Taxonomy" id="32244"/>
    <lineage>
        <taxon>Eukaryota</taxon>
        <taxon>Viridiplantae</taxon>
        <taxon>Streptophyta</taxon>
        <taxon>Embryophyta</taxon>
        <taxon>Tracheophyta</taxon>
        <taxon>Spermatophyta</taxon>
        <taxon>Magnoliopsida</taxon>
        <taxon>eudicotyledons</taxon>
        <taxon>Gunneridae</taxon>
        <taxon>Pentapetalae</taxon>
        <taxon>rosids</taxon>
        <taxon>fabids</taxon>
        <taxon>Fabales</taxon>
        <taxon>Quillajaceae</taxon>
        <taxon>Quillaja</taxon>
    </lineage>
</organism>
<evidence type="ECO:0000256" key="1">
    <source>
        <dbReference type="SAM" id="MobiDB-lite"/>
    </source>
</evidence>
<dbReference type="EMBL" id="JARAOO010000009">
    <property type="protein sequence ID" value="KAJ7954869.1"/>
    <property type="molecule type" value="Genomic_DNA"/>
</dbReference>
<evidence type="ECO:0000313" key="3">
    <source>
        <dbReference type="Proteomes" id="UP001163823"/>
    </source>
</evidence>
<feature type="compositionally biased region" description="Low complexity" evidence="1">
    <location>
        <begin position="142"/>
        <end position="151"/>
    </location>
</feature>
<sequence length="191" mass="21450">MEKITLHEANVLLSCKSKAVREFTASALVGCGAGWTASWKLSKLFRINLAGGAAAFFGLWRFGRSLDSCVDHILSGSRLQKELANIILTKHHNDPWRMQLIAKHFYSEKNYDDSTSDHPKVRWRYRNFFSDNVAHGGRTSDNDSYNSSQDDSQNDSHSDATSNSYNHVSSESDSKGTSLRPSKFLQTLVLM</sequence>
<name>A0AAD7PHB0_QUISA</name>
<dbReference type="AlphaFoldDB" id="A0AAD7PHB0"/>
<feature type="compositionally biased region" description="Polar residues" evidence="1">
    <location>
        <begin position="160"/>
        <end position="179"/>
    </location>
</feature>